<comment type="subcellular location">
    <subcellularLocation>
        <location evidence="1">Membrane</location>
    </subcellularLocation>
</comment>
<accession>A0A9W8G7C7</accession>
<evidence type="ECO:0008006" key="7">
    <source>
        <dbReference type="Google" id="ProtNLM"/>
    </source>
</evidence>
<evidence type="ECO:0000256" key="3">
    <source>
        <dbReference type="SAM" id="MobiDB-lite"/>
    </source>
</evidence>
<keyword evidence="2 4" id="KW-0472">Membrane</keyword>
<gene>
    <name evidence="5" type="ORF">GGI25_003147</name>
</gene>
<feature type="transmembrane region" description="Helical" evidence="4">
    <location>
        <begin position="577"/>
        <end position="599"/>
    </location>
</feature>
<organism evidence="5 6">
    <name type="scientific">Coemansia spiralis</name>
    <dbReference type="NCBI Taxonomy" id="417178"/>
    <lineage>
        <taxon>Eukaryota</taxon>
        <taxon>Fungi</taxon>
        <taxon>Fungi incertae sedis</taxon>
        <taxon>Zoopagomycota</taxon>
        <taxon>Kickxellomycotina</taxon>
        <taxon>Kickxellomycetes</taxon>
        <taxon>Kickxellales</taxon>
        <taxon>Kickxellaceae</taxon>
        <taxon>Coemansia</taxon>
    </lineage>
</organism>
<dbReference type="PANTHER" id="PTHR31234:SF2">
    <property type="entry name" value="OS05G0199100 PROTEIN"/>
    <property type="match status" value="1"/>
</dbReference>
<feature type="compositionally biased region" description="Basic and acidic residues" evidence="3">
    <location>
        <begin position="537"/>
        <end position="552"/>
    </location>
</feature>
<evidence type="ECO:0000313" key="6">
    <source>
        <dbReference type="Proteomes" id="UP001151518"/>
    </source>
</evidence>
<dbReference type="PANTHER" id="PTHR31234">
    <property type="entry name" value="LATE EMBRYOGENESIS ABUNDANT (LEA) HYDROXYPROLINE-RICH GLYCOPROTEIN FAMILY"/>
    <property type="match status" value="1"/>
</dbReference>
<keyword evidence="4" id="KW-0812">Transmembrane</keyword>
<evidence type="ECO:0000256" key="1">
    <source>
        <dbReference type="ARBA" id="ARBA00004370"/>
    </source>
</evidence>
<feature type="region of interest" description="Disordered" evidence="3">
    <location>
        <begin position="513"/>
        <end position="553"/>
    </location>
</feature>
<reference evidence="5" key="1">
    <citation type="submission" date="2022-07" db="EMBL/GenBank/DDBJ databases">
        <title>Phylogenomic reconstructions and comparative analyses of Kickxellomycotina fungi.</title>
        <authorList>
            <person name="Reynolds N.K."/>
            <person name="Stajich J.E."/>
            <person name="Barry K."/>
            <person name="Grigoriev I.V."/>
            <person name="Crous P."/>
            <person name="Smith M.E."/>
        </authorList>
    </citation>
    <scope>NUCLEOTIDE SEQUENCE</scope>
    <source>
        <strain evidence="5">NRRL 3115</strain>
    </source>
</reference>
<keyword evidence="4" id="KW-1133">Transmembrane helix</keyword>
<dbReference type="AlphaFoldDB" id="A0A9W8G7C7"/>
<comment type="caution">
    <text evidence="5">The sequence shown here is derived from an EMBL/GenBank/DDBJ whole genome shotgun (WGS) entry which is preliminary data.</text>
</comment>
<evidence type="ECO:0000313" key="5">
    <source>
        <dbReference type="EMBL" id="KAJ2677512.1"/>
    </source>
</evidence>
<protein>
    <recommendedName>
        <fullName evidence="7">Late embryogenesis abundant protein LEA-2 subgroup domain-containing protein</fullName>
    </recommendedName>
</protein>
<dbReference type="EMBL" id="JANBTW010000032">
    <property type="protein sequence ID" value="KAJ2677512.1"/>
    <property type="molecule type" value="Genomic_DNA"/>
</dbReference>
<name>A0A9W8G7C7_9FUNG</name>
<dbReference type="GO" id="GO:0016020">
    <property type="term" value="C:membrane"/>
    <property type="evidence" value="ECO:0007669"/>
    <property type="project" value="UniProtKB-SubCell"/>
</dbReference>
<sequence length="784" mass="84637">MRKTPAAGIQQNASASQLGTRDAYSARSSVVDALFDSEWMEQVGRQMVAECGGVTIMYILTEDTCDVLSPGGVILWVLVPTAIQAIATSAAFGADRQLAVNVDSRFDPQDGGQNSAPRLRDKSKRANTVHLLEGTADRGGRGPFEVFSGREKHRDSHRVQCTDGCGDPYGNKQPLVVRLEGRRPTQVKAKHSRCSTSIGSTSIGSSSAAFEGDKAHDELLGDEKQPPAKRIRGKRRCCGGGYICCCTRKCCLIFIPILLVILAALGVTLYFVWPRIPTVTFDRVAVAQASERSAESTVQQLVSSVNINRDGVVTVPLIIHLNVTNPNLIPWTIHNVTVDGFLKNSTAGGTNFPVGTGGLHEPFKMAKKSADNDMPLWFNFRLDTTNNSNYMAAAETVQQACTAGGPNLRFYYSAKVILKAISWLGIKPTISDTISFACPFSDIESLGINISDLTGLTAHGQPAHPNPGFVASPASSDGIAAGHFFSAHEHAPSPYNTSRDSLGNQPQRGFYMNQHPESNTTAVDHHRRTSSSSAAFEGDKAHDELLGDEKQPPAKRIRGKRRCCGGGYICCCTRKCCLIFIPILLVILAALGVTLYFVWPRIPTVTFDRVAVAQASERSAESTVQQLVSSVNINRDGVVTVPLIIHLNVTNPNLIPWTIHNVTVDGFLKNSTAGGTNFPVGTGGLHEPFKMAKKSADNDMPLWFNFRLDTTNNSNYMAAAETVQQACTAGGPNLRFYYSAKVILKAISWLGIKPTISDTISFACPFSDIESLGINISDLTGLTA</sequence>
<dbReference type="GO" id="GO:0098542">
    <property type="term" value="P:defense response to other organism"/>
    <property type="evidence" value="ECO:0007669"/>
    <property type="project" value="InterPro"/>
</dbReference>
<feature type="transmembrane region" description="Helical" evidence="4">
    <location>
        <begin position="252"/>
        <end position="273"/>
    </location>
</feature>
<evidence type="ECO:0000256" key="2">
    <source>
        <dbReference type="ARBA" id="ARBA00023136"/>
    </source>
</evidence>
<dbReference type="InterPro" id="IPR044839">
    <property type="entry name" value="NDR1-like"/>
</dbReference>
<dbReference type="OrthoDB" id="20273at2759"/>
<proteinExistence type="predicted"/>
<dbReference type="Proteomes" id="UP001151518">
    <property type="component" value="Unassembled WGS sequence"/>
</dbReference>
<evidence type="ECO:0000256" key="4">
    <source>
        <dbReference type="SAM" id="Phobius"/>
    </source>
</evidence>